<reference evidence="2 3" key="1">
    <citation type="submission" date="2021-01" db="EMBL/GenBank/DDBJ databases">
        <title>Actinoplanes sp. nov. LDG1-01 isolated from lichen.</title>
        <authorList>
            <person name="Saeng-In P."/>
            <person name="Phongsopitanun W."/>
            <person name="Kanchanasin P."/>
            <person name="Yuki M."/>
            <person name="Kudo T."/>
            <person name="Ohkuma M."/>
            <person name="Tanasupawat S."/>
        </authorList>
    </citation>
    <scope>NUCLEOTIDE SEQUENCE [LARGE SCALE GENOMIC DNA]</scope>
    <source>
        <strain evidence="2 3">LDG1-01</strain>
    </source>
</reference>
<dbReference type="GO" id="GO:0008168">
    <property type="term" value="F:methyltransferase activity"/>
    <property type="evidence" value="ECO:0007669"/>
    <property type="project" value="UniProtKB-KW"/>
</dbReference>
<keyword evidence="3" id="KW-1185">Reference proteome</keyword>
<proteinExistence type="predicted"/>
<dbReference type="SUPFAM" id="SSF53335">
    <property type="entry name" value="S-adenosyl-L-methionine-dependent methyltransferases"/>
    <property type="match status" value="1"/>
</dbReference>
<gene>
    <name evidence="2" type="ORF">JKJ07_44440</name>
</gene>
<organism evidence="2 3">
    <name type="scientific">Paractinoplanes lichenicola</name>
    <dbReference type="NCBI Taxonomy" id="2802976"/>
    <lineage>
        <taxon>Bacteria</taxon>
        <taxon>Bacillati</taxon>
        <taxon>Actinomycetota</taxon>
        <taxon>Actinomycetes</taxon>
        <taxon>Micromonosporales</taxon>
        <taxon>Micromonosporaceae</taxon>
        <taxon>Paractinoplanes</taxon>
    </lineage>
</organism>
<dbReference type="InterPro" id="IPR006764">
    <property type="entry name" value="SAM_dep_MeTrfase_SAV2177_type"/>
</dbReference>
<dbReference type="GO" id="GO:0032259">
    <property type="term" value="P:methylation"/>
    <property type="evidence" value="ECO:0007669"/>
    <property type="project" value="UniProtKB-KW"/>
</dbReference>
<dbReference type="RefSeq" id="WP_202998113.1">
    <property type="nucleotide sequence ID" value="NZ_JAENHO010000018.1"/>
</dbReference>
<dbReference type="InterPro" id="IPR029063">
    <property type="entry name" value="SAM-dependent_MTases_sf"/>
</dbReference>
<keyword evidence="2" id="KW-0808">Transferase</keyword>
<sequence length="330" mass="35042">MTAPDSKVPTVTPDQAPPEAEIKRFDPTQATPARRYNALLGGKDNFAADRVAASGIRNAFPDAHIAAAENRRFVLRMVRHLAHDHGVRQFLDLGCGLPARVDVHDVAQEVHPDARIVYVDNDPLVAVHARALMQGGPQGRTEFLVGDLCEPDSILAHPALRATFDPGEPVAVLVMAVLHFIPDTAQPHIAIHTLLEGLPAASYLAISHGTAELLPTAIRDQLRVVAKDAAQGTLVSRTREQVAAFADGLDLIGPGVTPIVDWLPDLDPQPTSTPEQAPCYGLLARTSAEAVSSACPAAQRVRACAFPTAMSKVGRSPAIAPAVDKSHPVP</sequence>
<dbReference type="EMBL" id="JAENHO010000018">
    <property type="protein sequence ID" value="MBL7261358.1"/>
    <property type="molecule type" value="Genomic_DNA"/>
</dbReference>
<comment type="caution">
    <text evidence="2">The sequence shown here is derived from an EMBL/GenBank/DDBJ whole genome shotgun (WGS) entry which is preliminary data.</text>
</comment>
<dbReference type="Gene3D" id="3.40.50.150">
    <property type="entry name" value="Vaccinia Virus protein VP39"/>
    <property type="match status" value="1"/>
</dbReference>
<evidence type="ECO:0000256" key="1">
    <source>
        <dbReference type="SAM" id="MobiDB-lite"/>
    </source>
</evidence>
<evidence type="ECO:0000313" key="2">
    <source>
        <dbReference type="EMBL" id="MBL7261358.1"/>
    </source>
</evidence>
<feature type="region of interest" description="Disordered" evidence="1">
    <location>
        <begin position="1"/>
        <end position="24"/>
    </location>
</feature>
<protein>
    <submittedName>
        <fullName evidence="2">SAM-dependent methyltransferase</fullName>
    </submittedName>
</protein>
<dbReference type="Pfam" id="PF04672">
    <property type="entry name" value="Methyltransf_19"/>
    <property type="match status" value="1"/>
</dbReference>
<dbReference type="Proteomes" id="UP000598996">
    <property type="component" value="Unassembled WGS sequence"/>
</dbReference>
<evidence type="ECO:0000313" key="3">
    <source>
        <dbReference type="Proteomes" id="UP000598996"/>
    </source>
</evidence>
<dbReference type="CDD" id="cd02440">
    <property type="entry name" value="AdoMet_MTases"/>
    <property type="match status" value="1"/>
</dbReference>
<accession>A0ABS1W3R5</accession>
<keyword evidence="2" id="KW-0489">Methyltransferase</keyword>
<name>A0ABS1W3R5_9ACTN</name>